<dbReference type="AlphaFoldDB" id="D5C3B7"/>
<sequence>MRNTEIERLFSGLIGEEYELLRVMHPEAAEMSKRVGEFVSNNGTSGAGLPLKVLEIGCGTGITTLALLNSREDIHLTSVDNEPTMLNQARQNLSRWIEKGQVILVENDALSALCDLPDDSLDMVASAYTLHNFLNSYREKALAEILRALKPGGIFVNGDRYGLDDFEAHTQQVQTEVKRYFEVLMERNRTDVLEQWILHLFSDESPHHVMRTQPTLQTMEAIGFYPVEEHYRQGINALVSGRKPKTS</sequence>
<dbReference type="Proteomes" id="UP000001844">
    <property type="component" value="Chromosome"/>
</dbReference>
<dbReference type="STRING" id="472759.Nhal_3809"/>
<accession>D5C3B7</accession>
<dbReference type="CDD" id="cd02440">
    <property type="entry name" value="AdoMet_MTases"/>
    <property type="match status" value="1"/>
</dbReference>
<evidence type="ECO:0000259" key="3">
    <source>
        <dbReference type="Pfam" id="PF13649"/>
    </source>
</evidence>
<dbReference type="EMBL" id="CP001798">
    <property type="protein sequence ID" value="ADE16824.1"/>
    <property type="molecule type" value="Genomic_DNA"/>
</dbReference>
<organism evidence="4 5">
    <name type="scientific">Nitrosococcus halophilus (strain Nc4)</name>
    <dbReference type="NCBI Taxonomy" id="472759"/>
    <lineage>
        <taxon>Bacteria</taxon>
        <taxon>Pseudomonadati</taxon>
        <taxon>Pseudomonadota</taxon>
        <taxon>Gammaproteobacteria</taxon>
        <taxon>Chromatiales</taxon>
        <taxon>Chromatiaceae</taxon>
        <taxon>Nitrosococcus</taxon>
    </lineage>
</organism>
<protein>
    <submittedName>
        <fullName evidence="4">Methyltransferase type 11</fullName>
    </submittedName>
</protein>
<keyword evidence="2" id="KW-0808">Transferase</keyword>
<proteinExistence type="predicted"/>
<dbReference type="Gene3D" id="3.40.50.150">
    <property type="entry name" value="Vaccinia Virus protein VP39"/>
    <property type="match status" value="1"/>
</dbReference>
<dbReference type="RefSeq" id="WP_013034673.1">
    <property type="nucleotide sequence ID" value="NC_013960.1"/>
</dbReference>
<keyword evidence="5" id="KW-1185">Reference proteome</keyword>
<dbReference type="SUPFAM" id="SSF53335">
    <property type="entry name" value="S-adenosyl-L-methionine-dependent methyltransferases"/>
    <property type="match status" value="1"/>
</dbReference>
<feature type="domain" description="Methyltransferase" evidence="3">
    <location>
        <begin position="53"/>
        <end position="153"/>
    </location>
</feature>
<name>D5C3B7_NITHN</name>
<dbReference type="InterPro" id="IPR041698">
    <property type="entry name" value="Methyltransf_25"/>
</dbReference>
<dbReference type="PANTHER" id="PTHR43861">
    <property type="entry name" value="TRANS-ACONITATE 2-METHYLTRANSFERASE-RELATED"/>
    <property type="match status" value="1"/>
</dbReference>
<dbReference type="eggNOG" id="COG2226">
    <property type="taxonomic scope" value="Bacteria"/>
</dbReference>
<dbReference type="KEGG" id="nhl:Nhal_3809"/>
<gene>
    <name evidence="4" type="ordered locus">Nhal_3809</name>
</gene>
<dbReference type="GO" id="GO:0008168">
    <property type="term" value="F:methyltransferase activity"/>
    <property type="evidence" value="ECO:0007669"/>
    <property type="project" value="UniProtKB-KW"/>
</dbReference>
<dbReference type="Pfam" id="PF13649">
    <property type="entry name" value="Methyltransf_25"/>
    <property type="match status" value="1"/>
</dbReference>
<evidence type="ECO:0000256" key="1">
    <source>
        <dbReference type="ARBA" id="ARBA00022603"/>
    </source>
</evidence>
<evidence type="ECO:0000313" key="5">
    <source>
        <dbReference type="Proteomes" id="UP000001844"/>
    </source>
</evidence>
<dbReference type="PANTHER" id="PTHR43861:SF1">
    <property type="entry name" value="TRANS-ACONITATE 2-METHYLTRANSFERASE"/>
    <property type="match status" value="1"/>
</dbReference>
<dbReference type="HOGENOM" id="CLU_098615_0_0_6"/>
<dbReference type="OrthoDB" id="9779941at2"/>
<evidence type="ECO:0000313" key="4">
    <source>
        <dbReference type="EMBL" id="ADE16824.1"/>
    </source>
</evidence>
<dbReference type="InterPro" id="IPR029063">
    <property type="entry name" value="SAM-dependent_MTases_sf"/>
</dbReference>
<dbReference type="GO" id="GO:0032259">
    <property type="term" value="P:methylation"/>
    <property type="evidence" value="ECO:0007669"/>
    <property type="project" value="UniProtKB-KW"/>
</dbReference>
<keyword evidence="1 4" id="KW-0489">Methyltransferase</keyword>
<evidence type="ECO:0000256" key="2">
    <source>
        <dbReference type="ARBA" id="ARBA00022679"/>
    </source>
</evidence>
<reference evidence="5" key="1">
    <citation type="submission" date="2010-04" db="EMBL/GenBank/DDBJ databases">
        <title>Complete genome sequence of Nitrosococcus halophilus Nc4, a salt-adapted, aerobic obligate ammonia-oxidizing sulfur purple bacterium.</title>
        <authorList>
            <consortium name="US DOE Joint Genome Institute"/>
            <person name="Campbell M.A."/>
            <person name="Malfatti S.A."/>
            <person name="Chain P.S.G."/>
            <person name="Heidelberg J.F."/>
            <person name="Ward B.B."/>
            <person name="Klotz M.G."/>
        </authorList>
    </citation>
    <scope>NUCLEOTIDE SEQUENCE [LARGE SCALE GENOMIC DNA]</scope>
    <source>
        <strain evidence="5">Nc4</strain>
    </source>
</reference>